<dbReference type="SFLD" id="SFLDG01069">
    <property type="entry name" value="UPF0313"/>
    <property type="match status" value="1"/>
</dbReference>
<organism evidence="9 10">
    <name type="scientific">Desulfuromonas thiophila</name>
    <dbReference type="NCBI Taxonomy" id="57664"/>
    <lineage>
        <taxon>Bacteria</taxon>
        <taxon>Pseudomonadati</taxon>
        <taxon>Thermodesulfobacteriota</taxon>
        <taxon>Desulfuromonadia</taxon>
        <taxon>Desulfuromonadales</taxon>
        <taxon>Desulfuromonadaceae</taxon>
        <taxon>Desulfuromonas</taxon>
    </lineage>
</organism>
<reference evidence="10" key="1">
    <citation type="submission" date="2016-10" db="EMBL/GenBank/DDBJ databases">
        <authorList>
            <person name="Varghese N."/>
            <person name="Submissions S."/>
        </authorList>
    </citation>
    <scope>NUCLEOTIDE SEQUENCE [LARGE SCALE GENOMIC DNA]</scope>
    <source>
        <strain evidence="10">DSM 8987</strain>
    </source>
</reference>
<comment type="cofactor">
    <cofactor evidence="6">
        <name>[4Fe-4S] cluster</name>
        <dbReference type="ChEBI" id="CHEBI:49883"/>
    </cofactor>
    <text evidence="6">Binds 1 [4Fe-4S] cluster. The cluster is coordinated with 3 cysteines and an exchangeable S-adenosyl-L-methionine.</text>
</comment>
<feature type="binding site" evidence="6">
    <location>
        <position position="316"/>
    </location>
    <ligand>
        <name>[4Fe-4S] cluster</name>
        <dbReference type="ChEBI" id="CHEBI:49883"/>
        <note>4Fe-4S-S-AdoMet</note>
    </ligand>
</feature>
<dbReference type="RefSeq" id="WP_092076944.1">
    <property type="nucleotide sequence ID" value="NZ_FNAQ01000003.1"/>
</dbReference>
<dbReference type="InterPro" id="IPR007197">
    <property type="entry name" value="rSAM"/>
</dbReference>
<dbReference type="Proteomes" id="UP000243205">
    <property type="component" value="Unassembled WGS sequence"/>
</dbReference>
<feature type="binding site" evidence="6">
    <location>
        <position position="313"/>
    </location>
    <ligand>
        <name>[4Fe-4S] cluster</name>
        <dbReference type="ChEBI" id="CHEBI:49883"/>
        <note>4Fe-4S-S-AdoMet</note>
    </ligand>
</feature>
<dbReference type="InterPro" id="IPR024560">
    <property type="entry name" value="UPF0313_C"/>
</dbReference>
<gene>
    <name evidence="9" type="ORF">SAMN05661003_103264</name>
</gene>
<dbReference type="GO" id="GO:0003824">
    <property type="term" value="F:catalytic activity"/>
    <property type="evidence" value="ECO:0007669"/>
    <property type="project" value="InterPro"/>
</dbReference>
<dbReference type="InterPro" id="IPR058240">
    <property type="entry name" value="rSAM_sf"/>
</dbReference>
<evidence type="ECO:0000256" key="7">
    <source>
        <dbReference type="SAM" id="MobiDB-lite"/>
    </source>
</evidence>
<evidence type="ECO:0000313" key="10">
    <source>
        <dbReference type="Proteomes" id="UP000243205"/>
    </source>
</evidence>
<evidence type="ECO:0000256" key="5">
    <source>
        <dbReference type="ARBA" id="ARBA00023014"/>
    </source>
</evidence>
<evidence type="ECO:0000259" key="8">
    <source>
        <dbReference type="PROSITE" id="PS51918"/>
    </source>
</evidence>
<accession>A0A1G7A4G0</accession>
<evidence type="ECO:0000313" key="9">
    <source>
        <dbReference type="EMBL" id="SDE09682.1"/>
    </source>
</evidence>
<feature type="region of interest" description="Disordered" evidence="7">
    <location>
        <begin position="595"/>
        <end position="628"/>
    </location>
</feature>
<dbReference type="PANTHER" id="PTHR32331">
    <property type="entry name" value="UPF0313 PROTEIN YGIQ"/>
    <property type="match status" value="1"/>
</dbReference>
<dbReference type="Pfam" id="PF11842">
    <property type="entry name" value="DUF3362"/>
    <property type="match status" value="1"/>
</dbReference>
<name>A0A1G7A4G0_9BACT</name>
<dbReference type="OrthoDB" id="9803479at2"/>
<evidence type="ECO:0000256" key="1">
    <source>
        <dbReference type="ARBA" id="ARBA00022485"/>
    </source>
</evidence>
<evidence type="ECO:0000256" key="6">
    <source>
        <dbReference type="HAMAP-Rule" id="MF_01251"/>
    </source>
</evidence>
<dbReference type="NCBIfam" id="TIGR03904">
    <property type="entry name" value="SAM_YgiQ"/>
    <property type="match status" value="1"/>
</dbReference>
<feature type="domain" description="Radical SAM core" evidence="8">
    <location>
        <begin position="295"/>
        <end position="565"/>
    </location>
</feature>
<keyword evidence="10" id="KW-1185">Reference proteome</keyword>
<dbReference type="SMART" id="SM00729">
    <property type="entry name" value="Elp3"/>
    <property type="match status" value="1"/>
</dbReference>
<keyword evidence="5 6" id="KW-0411">Iron-sulfur</keyword>
<evidence type="ECO:0000256" key="4">
    <source>
        <dbReference type="ARBA" id="ARBA00023004"/>
    </source>
</evidence>
<keyword evidence="3 6" id="KW-0479">Metal-binding</keyword>
<keyword evidence="2 6" id="KW-0949">S-adenosyl-L-methionine</keyword>
<dbReference type="STRING" id="57664.SAMN05661003_103264"/>
<proteinExistence type="inferred from homology"/>
<dbReference type="PANTHER" id="PTHR32331:SF0">
    <property type="entry name" value="UPF0313 PROTEIN YGIQ"/>
    <property type="match status" value="1"/>
</dbReference>
<keyword evidence="4 6" id="KW-0408">Iron</keyword>
<dbReference type="SFLD" id="SFLDG01082">
    <property type="entry name" value="B12-binding_domain_containing"/>
    <property type="match status" value="1"/>
</dbReference>
<evidence type="ECO:0000256" key="2">
    <source>
        <dbReference type="ARBA" id="ARBA00022691"/>
    </source>
</evidence>
<dbReference type="EMBL" id="FNAQ01000003">
    <property type="protein sequence ID" value="SDE09682.1"/>
    <property type="molecule type" value="Genomic_DNA"/>
</dbReference>
<dbReference type="GO" id="GO:0005506">
    <property type="term" value="F:iron ion binding"/>
    <property type="evidence" value="ECO:0007669"/>
    <property type="project" value="UniProtKB-UniRule"/>
</dbReference>
<dbReference type="Gene3D" id="3.80.30.20">
    <property type="entry name" value="tm_1862 like domain"/>
    <property type="match status" value="1"/>
</dbReference>
<dbReference type="Pfam" id="PF04055">
    <property type="entry name" value="Radical_SAM"/>
    <property type="match status" value="1"/>
</dbReference>
<evidence type="ECO:0000256" key="3">
    <source>
        <dbReference type="ARBA" id="ARBA00022723"/>
    </source>
</evidence>
<sequence>MNRPPPTAAAARQAFLPVCRADMAARGWDQLDVLLVSGDAYVDHPAFGVPLLGRLLEARGYRVGILAQPDWRDPAAFTVMGRPRLCVALSAGAMDSLVNHYTAAGKKRRDDAYTPGGRAGARPNRALIAYTAAARAAFRQLPVLIGGIEASLRRLAHYDYWSDSVRRSLLIDSKADLLLYGMAENALLAVVEGLAAGATLTELRQLPGCAWVSSAPLAGVQLPSYEQVASDREAYGRAFALASRNAAALLVQPHGDRFVVVNPPAPPLTPAQLDALYALPFCRRPHPGYTEPIPAFEQIRWSITSHRGCQGGCAFCAIACHQGRRVLSRSSASILAEADQLRRDPAFRGTLSDVGGPTANMYGTTLRDARRCERCQRDSCLHPQLCDNLICDDGPAVALLRQLRRLEGVRHVFIASGVRFDLLERQSGYRQELFEHHIGGLLKVAPEALSDRVLQVMRKPPLRQFEAFVAAFRQHQRASGRRVGLVPYLMAGHPGCTLDDMIDTALVLKRLGLRVEQVQEFTPTPGTLATCIYHTGRDPLTGAAVFVERSARRRRLHKAVLLYHRPEEQAAIREALCLCGRQADGARLLGSAAPAGGCRDAAPAAAASDRAGRAGTPAGRGRRRTPRR</sequence>
<dbReference type="InterPro" id="IPR022946">
    <property type="entry name" value="UPF0313"/>
</dbReference>
<dbReference type="SFLD" id="SFLDS00029">
    <property type="entry name" value="Radical_SAM"/>
    <property type="match status" value="1"/>
</dbReference>
<feature type="binding site" evidence="6">
    <location>
        <position position="309"/>
    </location>
    <ligand>
        <name>[4Fe-4S] cluster</name>
        <dbReference type="ChEBI" id="CHEBI:49883"/>
        <note>4Fe-4S-S-AdoMet</note>
    </ligand>
</feature>
<dbReference type="HAMAP" id="MF_01251">
    <property type="entry name" value="UPF0313"/>
    <property type="match status" value="1"/>
</dbReference>
<comment type="similarity">
    <text evidence="6">Belongs to the UPF0313 family.</text>
</comment>
<dbReference type="Pfam" id="PF08497">
    <property type="entry name" value="Radical_SAM_N"/>
    <property type="match status" value="1"/>
</dbReference>
<dbReference type="InterPro" id="IPR006638">
    <property type="entry name" value="Elp3/MiaA/NifB-like_rSAM"/>
</dbReference>
<dbReference type="SUPFAM" id="SSF102114">
    <property type="entry name" value="Radical SAM enzymes"/>
    <property type="match status" value="1"/>
</dbReference>
<dbReference type="InterPro" id="IPR023404">
    <property type="entry name" value="rSAM_horseshoe"/>
</dbReference>
<dbReference type="InterPro" id="IPR013704">
    <property type="entry name" value="UPF0313_N"/>
</dbReference>
<feature type="compositionally biased region" description="Low complexity" evidence="7">
    <location>
        <begin position="595"/>
        <end position="619"/>
    </location>
</feature>
<protein>
    <submittedName>
        <fullName evidence="9">Uncharacterized radical SAM protein YgiQ</fullName>
    </submittedName>
</protein>
<keyword evidence="1 6" id="KW-0004">4Fe-4S</keyword>
<dbReference type="GO" id="GO:0051539">
    <property type="term" value="F:4 iron, 4 sulfur cluster binding"/>
    <property type="evidence" value="ECO:0007669"/>
    <property type="project" value="UniProtKB-KW"/>
</dbReference>
<dbReference type="PROSITE" id="PS51918">
    <property type="entry name" value="RADICAL_SAM"/>
    <property type="match status" value="1"/>
</dbReference>
<dbReference type="AlphaFoldDB" id="A0A1G7A4G0"/>